<keyword evidence="5" id="KW-1185">Reference proteome</keyword>
<evidence type="ECO:0000256" key="1">
    <source>
        <dbReference type="ARBA" id="ARBA00022729"/>
    </source>
</evidence>
<evidence type="ECO:0000256" key="2">
    <source>
        <dbReference type="SAM" id="SignalP"/>
    </source>
</evidence>
<evidence type="ECO:0000313" key="4">
    <source>
        <dbReference type="EMBL" id="SFJ38552.1"/>
    </source>
</evidence>
<dbReference type="Proteomes" id="UP000242763">
    <property type="component" value="Unassembled WGS sequence"/>
</dbReference>
<proteinExistence type="predicted"/>
<feature type="signal peptide" evidence="2">
    <location>
        <begin position="1"/>
        <end position="25"/>
    </location>
</feature>
<dbReference type="OrthoDB" id="5643626at2"/>
<organism evidence="4 5">
    <name type="scientific">Aquamicrobium aerolatum DSM 21857</name>
    <dbReference type="NCBI Taxonomy" id="1121003"/>
    <lineage>
        <taxon>Bacteria</taxon>
        <taxon>Pseudomonadati</taxon>
        <taxon>Pseudomonadota</taxon>
        <taxon>Alphaproteobacteria</taxon>
        <taxon>Hyphomicrobiales</taxon>
        <taxon>Phyllobacteriaceae</taxon>
        <taxon>Aerobium</taxon>
    </lineage>
</organism>
<dbReference type="AlphaFoldDB" id="A0A1I3QYI8"/>
<dbReference type="Pfam" id="PF13505">
    <property type="entry name" value="OMP_b-brl"/>
    <property type="match status" value="1"/>
</dbReference>
<sequence length="350" mass="37919">MSLKSRFFASCVAALAITASAQAIAADYDPPIFIEEAPEWVPVEIGSGWYLRGDVSYAFKKNHKDTRISVDDSLFDNNLVGLGWVGPVDFFSASADVWPVNGSVGFGYRLNDYIRGDLTVGYLGKENYTGSAHLSAGYLQPYSIVNAMDPALSRVPDFGCLGSRDVTTTVQSIDSTGSPVGAPSVNTISNADWRNDCMVYGAAEKAAWNGMANGYVDLGTISGFTPYVGAGIGLLFTSTKFSAEGACENERWSETTSTSSAVSTTEVNFNCRGTPGRHQAADYSKTDYNFMYSLSAGVAYQLAENTKIDVGYQYLSAPNVRHYVINEDGIHSRKGLSEHQIKVGLRYELW</sequence>
<name>A0A1I3QYI8_9HYPH</name>
<dbReference type="InterPro" id="IPR011250">
    <property type="entry name" value="OMP/PagP_B-barrel"/>
</dbReference>
<evidence type="ECO:0000259" key="3">
    <source>
        <dbReference type="Pfam" id="PF13505"/>
    </source>
</evidence>
<protein>
    <submittedName>
        <fullName evidence="4">Outer membrane protein beta-barrel domain-containing protein</fullName>
    </submittedName>
</protein>
<dbReference type="InterPro" id="IPR027385">
    <property type="entry name" value="Beta-barrel_OMP"/>
</dbReference>
<keyword evidence="1 2" id="KW-0732">Signal</keyword>
<reference evidence="5" key="1">
    <citation type="submission" date="2016-10" db="EMBL/GenBank/DDBJ databases">
        <authorList>
            <person name="Varghese N."/>
            <person name="Submissions S."/>
        </authorList>
    </citation>
    <scope>NUCLEOTIDE SEQUENCE [LARGE SCALE GENOMIC DNA]</scope>
    <source>
        <strain evidence="5">DSM 21857</strain>
    </source>
</reference>
<dbReference type="RefSeq" id="WP_091523536.1">
    <property type="nucleotide sequence ID" value="NZ_FORF01000017.1"/>
</dbReference>
<accession>A0A1I3QYI8</accession>
<evidence type="ECO:0000313" key="5">
    <source>
        <dbReference type="Proteomes" id="UP000242763"/>
    </source>
</evidence>
<dbReference type="SUPFAM" id="SSF56925">
    <property type="entry name" value="OMPA-like"/>
    <property type="match status" value="1"/>
</dbReference>
<dbReference type="EMBL" id="FORF01000017">
    <property type="protein sequence ID" value="SFJ38552.1"/>
    <property type="molecule type" value="Genomic_DNA"/>
</dbReference>
<gene>
    <name evidence="4" type="ORF">SAMN03080618_02807</name>
</gene>
<feature type="domain" description="Outer membrane protein beta-barrel" evidence="3">
    <location>
        <begin position="11"/>
        <end position="347"/>
    </location>
</feature>
<feature type="chain" id="PRO_5017329688" evidence="2">
    <location>
        <begin position="26"/>
        <end position="350"/>
    </location>
</feature>
<dbReference type="STRING" id="1121003.SAMN03080618_02807"/>
<dbReference type="Gene3D" id="2.40.160.20">
    <property type="match status" value="1"/>
</dbReference>